<sequence length="123" mass="13559">MKQITMFACLSLLSLGLSSFTEKEHKTENVKTETVASTPTLVQTCGNRLSSDVIYIDQSGSNLFFTKGAGSSFRIDWQWDQGGGAKYYPKGTTQVSILGDRFRISVPGESGPNVQTYCFTIER</sequence>
<dbReference type="EMBL" id="AQHW01000015">
    <property type="protein sequence ID" value="KKB55745.1"/>
    <property type="molecule type" value="Genomic_DNA"/>
</dbReference>
<dbReference type="AlphaFoldDB" id="A0A0F5JE10"/>
<organism evidence="1 2">
    <name type="scientific">Parabacteroides gordonii MS-1 = DSM 23371</name>
    <dbReference type="NCBI Taxonomy" id="1203610"/>
    <lineage>
        <taxon>Bacteria</taxon>
        <taxon>Pseudomonadati</taxon>
        <taxon>Bacteroidota</taxon>
        <taxon>Bacteroidia</taxon>
        <taxon>Bacteroidales</taxon>
        <taxon>Tannerellaceae</taxon>
        <taxon>Parabacteroides</taxon>
    </lineage>
</organism>
<protein>
    <submittedName>
        <fullName evidence="1">Uncharacterized protein</fullName>
    </submittedName>
</protein>
<comment type="caution">
    <text evidence="1">The sequence shown here is derived from an EMBL/GenBank/DDBJ whole genome shotgun (WGS) entry which is preliminary data.</text>
</comment>
<dbReference type="PATRIC" id="fig|1203610.3.peg.3283"/>
<reference evidence="1 2" key="1">
    <citation type="submission" date="2013-04" db="EMBL/GenBank/DDBJ databases">
        <title>The Genome Sequence of Parabacteroides gordonii DSM 23371.</title>
        <authorList>
            <consortium name="The Broad Institute Genomics Platform"/>
            <person name="Earl A."/>
            <person name="Ward D."/>
            <person name="Feldgarden M."/>
            <person name="Gevers D."/>
            <person name="Martens E."/>
            <person name="Sakamoto M."/>
            <person name="Benno Y."/>
            <person name="Suzuki N."/>
            <person name="Matsunaga N."/>
            <person name="Koshihara K."/>
            <person name="Seki M."/>
            <person name="Komiya H."/>
            <person name="Walker B."/>
            <person name="Young S."/>
            <person name="Zeng Q."/>
            <person name="Gargeya S."/>
            <person name="Fitzgerald M."/>
            <person name="Haas B."/>
            <person name="Abouelleil A."/>
            <person name="Allen A.W."/>
            <person name="Alvarado L."/>
            <person name="Arachchi H.M."/>
            <person name="Berlin A.M."/>
            <person name="Chapman S.B."/>
            <person name="Gainer-Dewar J."/>
            <person name="Goldberg J."/>
            <person name="Griggs A."/>
            <person name="Gujja S."/>
            <person name="Hansen M."/>
            <person name="Howarth C."/>
            <person name="Imamovic A."/>
            <person name="Ireland A."/>
            <person name="Larimer J."/>
            <person name="McCowan C."/>
            <person name="Murphy C."/>
            <person name="Pearson M."/>
            <person name="Poon T.W."/>
            <person name="Priest M."/>
            <person name="Roberts A."/>
            <person name="Saif S."/>
            <person name="Shea T."/>
            <person name="Sisk P."/>
            <person name="Sykes S."/>
            <person name="Wortman J."/>
            <person name="Nusbaum C."/>
            <person name="Birren B."/>
        </authorList>
    </citation>
    <scope>NUCLEOTIDE SEQUENCE [LARGE SCALE GENOMIC DNA]</scope>
    <source>
        <strain evidence="1 2">MS-1</strain>
    </source>
</reference>
<dbReference type="HOGENOM" id="CLU_2013055_0_0_10"/>
<evidence type="ECO:0000313" key="1">
    <source>
        <dbReference type="EMBL" id="KKB55745.1"/>
    </source>
</evidence>
<keyword evidence="2" id="KW-1185">Reference proteome</keyword>
<dbReference type="Proteomes" id="UP000033035">
    <property type="component" value="Unassembled WGS sequence"/>
</dbReference>
<name>A0A0F5JE10_9BACT</name>
<gene>
    <name evidence="1" type="ORF">HMPREF1536_03220</name>
</gene>
<dbReference type="RefSeq" id="WP_147337515.1">
    <property type="nucleotide sequence ID" value="NZ_AUAE01000008.1"/>
</dbReference>
<evidence type="ECO:0000313" key="2">
    <source>
        <dbReference type="Proteomes" id="UP000033035"/>
    </source>
</evidence>
<accession>A0A0F5JE10</accession>
<proteinExistence type="predicted"/>